<evidence type="ECO:0008006" key="3">
    <source>
        <dbReference type="Google" id="ProtNLM"/>
    </source>
</evidence>
<proteinExistence type="predicted"/>
<dbReference type="EMBL" id="CP015405">
    <property type="protein sequence ID" value="ANU78090.1"/>
    <property type="molecule type" value="Genomic_DNA"/>
</dbReference>
<keyword evidence="2" id="KW-1185">Reference proteome</keyword>
<dbReference type="Gene3D" id="3.40.50.300">
    <property type="entry name" value="P-loop containing nucleotide triphosphate hydrolases"/>
    <property type="match status" value="1"/>
</dbReference>
<evidence type="ECO:0000313" key="2">
    <source>
        <dbReference type="Proteomes" id="UP000092574"/>
    </source>
</evidence>
<dbReference type="InterPro" id="IPR027417">
    <property type="entry name" value="P-loop_NTPase"/>
</dbReference>
<protein>
    <recommendedName>
        <fullName evidence="3">Cellulose biosynthesis protein BcsQ</fullName>
    </recommendedName>
</protein>
<dbReference type="KEGG" id="byl:A4V09_21515"/>
<accession>A0A1C7IEI8</accession>
<dbReference type="AlphaFoldDB" id="A0A1C7IEI8"/>
<dbReference type="Proteomes" id="UP000092574">
    <property type="component" value="Chromosome"/>
</dbReference>
<dbReference type="SUPFAM" id="SSF52540">
    <property type="entry name" value="P-loop containing nucleoside triphosphate hydrolases"/>
    <property type="match status" value="1"/>
</dbReference>
<dbReference type="RefSeq" id="WP_065544181.1">
    <property type="nucleotide sequence ID" value="NZ_CP015405.2"/>
</dbReference>
<dbReference type="OrthoDB" id="9777019at2"/>
<organism evidence="1 2">
    <name type="scientific">Blautia pseudococcoides</name>
    <dbReference type="NCBI Taxonomy" id="1796616"/>
    <lineage>
        <taxon>Bacteria</taxon>
        <taxon>Bacillati</taxon>
        <taxon>Bacillota</taxon>
        <taxon>Clostridia</taxon>
        <taxon>Lachnospirales</taxon>
        <taxon>Lachnospiraceae</taxon>
        <taxon>Blautia</taxon>
    </lineage>
</organism>
<gene>
    <name evidence="1" type="ORF">A4V09_21515</name>
</gene>
<dbReference type="STRING" id="1796616.A4V09_21515"/>
<evidence type="ECO:0000313" key="1">
    <source>
        <dbReference type="EMBL" id="ANU78090.1"/>
    </source>
</evidence>
<dbReference type="Gene3D" id="3.40.50.10850">
    <property type="entry name" value="Ntrc-like two-domain protein"/>
    <property type="match status" value="1"/>
</dbReference>
<sequence length="337" mass="37308">MRKKVLAVCDEEASYACRFTAWLERKGHYPFEFIAFTGVDKVCDYVHTNPVELLLVAEGTMCPAVSGLPVKKLVVLDEEKGTVPAELPAVLKYQSCEKIMQEVTALYGEEARAEGRGAAAQRAMHVLGVYSPLGRVGKTSLALALGQFLARRYSVLFLNLEPYSGFEQLFSCGFERNLGDLFYYIRQKKGQPAVQLAAMVRGAGGLSYVPPVITPEDVEQITGEEWSGLLEELRLYSGYQVIILDLGGGITQASELFDACSKIYMPVCQDRVSEAKLAQYEAWLGSTGREDVLKKTEKLMLPSVTPQGEMPWPECLTVGRFGDYVRKLVQDGGIFRT</sequence>
<reference evidence="1" key="1">
    <citation type="submission" date="2017-04" db="EMBL/GenBank/DDBJ databases">
        <title>Complete Genome Sequences of Twelve Strains of a Stable Defined Moderately Diverse Mouse Microbiota 2 (sDMDMm2).</title>
        <authorList>
            <person name="Uchimura Y."/>
            <person name="Wyss M."/>
            <person name="Brugiroux S."/>
            <person name="Limenitakis J.P."/>
            <person name="Stecher B."/>
            <person name="McCoy K.D."/>
            <person name="Macpherson A.J."/>
        </authorList>
    </citation>
    <scope>NUCLEOTIDE SEQUENCE</scope>
    <source>
        <strain evidence="1">YL58</strain>
    </source>
</reference>
<name>A0A1C7IEI8_9FIRM</name>